<feature type="transmembrane region" description="Helical" evidence="1">
    <location>
        <begin position="20"/>
        <end position="42"/>
    </location>
</feature>
<evidence type="ECO:0000313" key="2">
    <source>
        <dbReference type="EMBL" id="MBB5851125.1"/>
    </source>
</evidence>
<dbReference type="Proteomes" id="UP000580861">
    <property type="component" value="Unassembled WGS sequence"/>
</dbReference>
<comment type="caution">
    <text evidence="2">The sequence shown here is derived from an EMBL/GenBank/DDBJ whole genome shotgun (WGS) entry which is preliminary data.</text>
</comment>
<dbReference type="RefSeq" id="WP_168214352.1">
    <property type="nucleotide sequence ID" value="NZ_JACHMX010000001.1"/>
</dbReference>
<keyword evidence="3" id="KW-1185">Reference proteome</keyword>
<name>A0A841AXM4_9PSEU</name>
<gene>
    <name evidence="2" type="ORF">HDA45_001212</name>
</gene>
<evidence type="ECO:0000256" key="1">
    <source>
        <dbReference type="SAM" id="Phobius"/>
    </source>
</evidence>
<keyword evidence="1" id="KW-0472">Membrane</keyword>
<reference evidence="2 3" key="1">
    <citation type="submission" date="2020-08" db="EMBL/GenBank/DDBJ databases">
        <title>Sequencing the genomes of 1000 actinobacteria strains.</title>
        <authorList>
            <person name="Klenk H.-P."/>
        </authorList>
    </citation>
    <scope>NUCLEOTIDE SEQUENCE [LARGE SCALE GENOMIC DNA]</scope>
    <source>
        <strain evidence="2 3">DSM 45272</strain>
    </source>
</reference>
<evidence type="ECO:0000313" key="3">
    <source>
        <dbReference type="Proteomes" id="UP000580861"/>
    </source>
</evidence>
<organism evidence="2 3">
    <name type="scientific">Amycolatopsis umgeniensis</name>
    <dbReference type="NCBI Taxonomy" id="336628"/>
    <lineage>
        <taxon>Bacteria</taxon>
        <taxon>Bacillati</taxon>
        <taxon>Actinomycetota</taxon>
        <taxon>Actinomycetes</taxon>
        <taxon>Pseudonocardiales</taxon>
        <taxon>Pseudonocardiaceae</taxon>
        <taxon>Amycolatopsis</taxon>
    </lineage>
</organism>
<accession>A0A841AXM4</accession>
<keyword evidence="1" id="KW-0812">Transmembrane</keyword>
<proteinExistence type="predicted"/>
<sequence length="51" mass="5133">MSMVPVGPVKVSALGIGATMAGATVSTVLAMVIGAIALLLMARSLHLRLKD</sequence>
<protein>
    <submittedName>
        <fullName evidence="2">Uncharacterized protein</fullName>
    </submittedName>
</protein>
<dbReference type="EMBL" id="JACHMX010000001">
    <property type="protein sequence ID" value="MBB5851125.1"/>
    <property type="molecule type" value="Genomic_DNA"/>
</dbReference>
<keyword evidence="1" id="KW-1133">Transmembrane helix</keyword>
<dbReference type="AlphaFoldDB" id="A0A841AXM4"/>